<evidence type="ECO:0000313" key="7">
    <source>
        <dbReference type="Proteomes" id="UP001623330"/>
    </source>
</evidence>
<gene>
    <name evidence="6" type="ORF">RNJ44_02709</name>
</gene>
<keyword evidence="2 4" id="KW-0547">Nucleotide-binding</keyword>
<proteinExistence type="inferred from homology"/>
<evidence type="ECO:0000313" key="6">
    <source>
        <dbReference type="EMBL" id="KAL3234921.1"/>
    </source>
</evidence>
<dbReference type="PANTHER" id="PTHR18884">
    <property type="entry name" value="SEPTIN"/>
    <property type="match status" value="1"/>
</dbReference>
<sequence length="377" mass="43698">MVIVDTHSRSSRPMSSHTVNVIELRRNKCAKKPIQLCLLILGERGSGKSTFINNLCSGKLFNEERNILEDPKYAHLPPKLQLVKKHLDLSNDELAPVLLDLVTFEGFGDGFNNENTSYIINEYLESQFDMFIEDEEQVQRKTKTHDTRPHACIYFIKPNLRGLKEFDVDILKKICTKVNIIPVLGKADILSSRELEYNRQIIMRAFKEYNIKIFNFGEDKIGDIFTSIKDNYFLKVLRHMNINQVLPFAISCCNLEHKPDNSNNETLHIREYYWGKLIVENVRCSDFVILKGLLFGSHIQDLKDHTHNVLYETYRTIKLLELRSNKIANKVVSTSLNEPKALFGLEFEQNDPIKISSQIHKEGENIAVIQFKKQNQK</sequence>
<dbReference type="EMBL" id="JBEVYD010000002">
    <property type="protein sequence ID" value="KAL3234921.1"/>
    <property type="molecule type" value="Genomic_DNA"/>
</dbReference>
<evidence type="ECO:0000256" key="2">
    <source>
        <dbReference type="ARBA" id="ARBA00022741"/>
    </source>
</evidence>
<reference evidence="6 7" key="1">
    <citation type="submission" date="2024-05" db="EMBL/GenBank/DDBJ databases">
        <title>Long read based assembly of the Candida bracarensis genome reveals expanded adhesin content.</title>
        <authorList>
            <person name="Marcet-Houben M."/>
            <person name="Ksiezopolska E."/>
            <person name="Gabaldon T."/>
        </authorList>
    </citation>
    <scope>NUCLEOTIDE SEQUENCE [LARGE SCALE GENOMIC DNA]</scope>
    <source>
        <strain evidence="6 7">CBM6</strain>
    </source>
</reference>
<dbReference type="InterPro" id="IPR030379">
    <property type="entry name" value="G_SEPTIN_dom"/>
</dbReference>
<dbReference type="Proteomes" id="UP001623330">
    <property type="component" value="Unassembled WGS sequence"/>
</dbReference>
<organism evidence="6 7">
    <name type="scientific">Nakaseomyces bracarensis</name>
    <dbReference type="NCBI Taxonomy" id="273131"/>
    <lineage>
        <taxon>Eukaryota</taxon>
        <taxon>Fungi</taxon>
        <taxon>Dikarya</taxon>
        <taxon>Ascomycota</taxon>
        <taxon>Saccharomycotina</taxon>
        <taxon>Saccharomycetes</taxon>
        <taxon>Saccharomycetales</taxon>
        <taxon>Saccharomycetaceae</taxon>
        <taxon>Nakaseomyces</taxon>
    </lineage>
</organism>
<protein>
    <submittedName>
        <fullName evidence="6">Sporulation-regulated protein 28</fullName>
    </submittedName>
</protein>
<keyword evidence="7" id="KW-1185">Reference proteome</keyword>
<dbReference type="InterPro" id="IPR016491">
    <property type="entry name" value="Septin"/>
</dbReference>
<comment type="subcellular location">
    <subcellularLocation>
        <location evidence="1">Bud neck</location>
    </subcellularLocation>
</comment>
<evidence type="ECO:0000259" key="5">
    <source>
        <dbReference type="PROSITE" id="PS51719"/>
    </source>
</evidence>
<dbReference type="InterPro" id="IPR027417">
    <property type="entry name" value="P-loop_NTPase"/>
</dbReference>
<evidence type="ECO:0000256" key="3">
    <source>
        <dbReference type="ARBA" id="ARBA00023134"/>
    </source>
</evidence>
<feature type="domain" description="Septin-type G" evidence="5">
    <location>
        <begin position="32"/>
        <end position="321"/>
    </location>
</feature>
<dbReference type="SUPFAM" id="SSF52540">
    <property type="entry name" value="P-loop containing nucleoside triphosphate hydrolases"/>
    <property type="match status" value="1"/>
</dbReference>
<dbReference type="PROSITE" id="PS51719">
    <property type="entry name" value="G_SEPTIN"/>
    <property type="match status" value="1"/>
</dbReference>
<evidence type="ECO:0000256" key="4">
    <source>
        <dbReference type="RuleBase" id="RU004560"/>
    </source>
</evidence>
<name>A0ABR4P062_9SACH</name>
<comment type="similarity">
    <text evidence="4">Belongs to the TRAFAC class TrmE-Era-EngA-EngB-Septin-like GTPase superfamily. Septin GTPase family.</text>
</comment>
<dbReference type="PIRSF" id="PIRSF006698">
    <property type="entry name" value="Septin"/>
    <property type="match status" value="1"/>
</dbReference>
<evidence type="ECO:0000256" key="1">
    <source>
        <dbReference type="ARBA" id="ARBA00004266"/>
    </source>
</evidence>
<dbReference type="Pfam" id="PF00735">
    <property type="entry name" value="Septin"/>
    <property type="match status" value="1"/>
</dbReference>
<keyword evidence="3 4" id="KW-0342">GTP-binding</keyword>
<dbReference type="Gene3D" id="3.40.50.300">
    <property type="entry name" value="P-loop containing nucleotide triphosphate hydrolases"/>
    <property type="match status" value="1"/>
</dbReference>
<accession>A0ABR4P062</accession>
<comment type="caution">
    <text evidence="6">The sequence shown here is derived from an EMBL/GenBank/DDBJ whole genome shotgun (WGS) entry which is preliminary data.</text>
</comment>